<dbReference type="RefSeq" id="WP_255921381.1">
    <property type="nucleotide sequence ID" value="NZ_JANFNG010000013.1"/>
</dbReference>
<feature type="transmembrane region" description="Helical" evidence="1">
    <location>
        <begin position="38"/>
        <end position="59"/>
    </location>
</feature>
<sequence>MRPITHTERALLLLARLRVGLAVAGVAWLLGYSPSIDGRITVGVLVVAVLVLDAAAGAVHEPVTISFGRRPPGGAR</sequence>
<evidence type="ECO:0000256" key="1">
    <source>
        <dbReference type="SAM" id="Phobius"/>
    </source>
</evidence>
<dbReference type="EMBL" id="JANFNG010000013">
    <property type="protein sequence ID" value="MCQ4082474.1"/>
    <property type="molecule type" value="Genomic_DNA"/>
</dbReference>
<comment type="caution">
    <text evidence="2">The sequence shown here is derived from an EMBL/GenBank/DDBJ whole genome shotgun (WGS) entry which is preliminary data.</text>
</comment>
<dbReference type="Proteomes" id="UP001057702">
    <property type="component" value="Unassembled WGS sequence"/>
</dbReference>
<reference evidence="2" key="1">
    <citation type="submission" date="2022-06" db="EMBL/GenBank/DDBJ databases">
        <title>Draft genome sequence of Streptomyces sp. RB6PN25 isolated from peat swamp forest in Thailand.</title>
        <authorList>
            <person name="Duangmal K."/>
            <person name="Klaysubun C."/>
        </authorList>
    </citation>
    <scope>NUCLEOTIDE SEQUENCE</scope>
    <source>
        <strain evidence="2">RB6PN25</strain>
    </source>
</reference>
<feature type="transmembrane region" description="Helical" evidence="1">
    <location>
        <begin position="12"/>
        <end position="32"/>
    </location>
</feature>
<keyword evidence="3" id="KW-1185">Reference proteome</keyword>
<organism evidence="2 3">
    <name type="scientific">Streptomyces humicola</name>
    <dbReference type="NCBI Taxonomy" id="2953240"/>
    <lineage>
        <taxon>Bacteria</taxon>
        <taxon>Bacillati</taxon>
        <taxon>Actinomycetota</taxon>
        <taxon>Actinomycetes</taxon>
        <taxon>Kitasatosporales</taxon>
        <taxon>Streptomycetaceae</taxon>
        <taxon>Streptomyces</taxon>
    </lineage>
</organism>
<evidence type="ECO:0000313" key="2">
    <source>
        <dbReference type="EMBL" id="MCQ4082474.1"/>
    </source>
</evidence>
<evidence type="ECO:0000313" key="3">
    <source>
        <dbReference type="Proteomes" id="UP001057702"/>
    </source>
</evidence>
<evidence type="ECO:0008006" key="4">
    <source>
        <dbReference type="Google" id="ProtNLM"/>
    </source>
</evidence>
<keyword evidence="1" id="KW-0812">Transmembrane</keyword>
<keyword evidence="1" id="KW-0472">Membrane</keyword>
<proteinExistence type="predicted"/>
<keyword evidence="1" id="KW-1133">Transmembrane helix</keyword>
<gene>
    <name evidence="2" type="ORF">NGB36_18165</name>
</gene>
<accession>A0ABT1PXR7</accession>
<protein>
    <recommendedName>
        <fullName evidence="4">Histidine kinase</fullName>
    </recommendedName>
</protein>
<name>A0ABT1PXR7_9ACTN</name>